<reference evidence="1 2" key="1">
    <citation type="submission" date="2019-07" db="EMBL/GenBank/DDBJ databases">
        <title>De Novo Assembly of kiwifruit Actinidia rufa.</title>
        <authorList>
            <person name="Sugita-Konishi S."/>
            <person name="Sato K."/>
            <person name="Mori E."/>
            <person name="Abe Y."/>
            <person name="Kisaki G."/>
            <person name="Hamano K."/>
            <person name="Suezawa K."/>
            <person name="Otani M."/>
            <person name="Fukuda T."/>
            <person name="Manabe T."/>
            <person name="Gomi K."/>
            <person name="Tabuchi M."/>
            <person name="Akimitsu K."/>
            <person name="Kataoka I."/>
        </authorList>
    </citation>
    <scope>NUCLEOTIDE SEQUENCE [LARGE SCALE GENOMIC DNA]</scope>
    <source>
        <strain evidence="2">cv. Fuchu</strain>
    </source>
</reference>
<comment type="caution">
    <text evidence="1">The sequence shown here is derived from an EMBL/GenBank/DDBJ whole genome shotgun (WGS) entry which is preliminary data.</text>
</comment>
<proteinExistence type="predicted"/>
<accession>A0A7J0EXT4</accession>
<sequence length="263" mass="29107">MMQNGGRYVGVPIGSDETVSSMFGFAIANGSQMVEMYLTSRLRGGNETGIEWTADPSSLGGNTRELILVQEIINREPLLGMTSAPYCCGEIEVSDEEDDCNINRVEEDEPIIQFMTSPTPEFEDVGREAQATCNDWACNHRLSSISDDDLQIGQQFRDKSQCIIVVKRWHIKNELRNKSVQLVVSSRLKQRVLTGNQYNKETPVPVQAYEAEGLGQVARESKSIAFNELFAPAEASPEPESVTYRVVAAGRVGLVSRIEESGH</sequence>
<keyword evidence="2" id="KW-1185">Reference proteome</keyword>
<dbReference type="Proteomes" id="UP000585474">
    <property type="component" value="Unassembled WGS sequence"/>
</dbReference>
<gene>
    <name evidence="1" type="ORF">Acr_07g0014360</name>
</gene>
<protein>
    <submittedName>
        <fullName evidence="1">Uncharacterized protein</fullName>
    </submittedName>
</protein>
<dbReference type="EMBL" id="BJWL01000007">
    <property type="protein sequence ID" value="GFY91240.1"/>
    <property type="molecule type" value="Genomic_DNA"/>
</dbReference>
<dbReference type="OrthoDB" id="10382722at2759"/>
<evidence type="ECO:0000313" key="2">
    <source>
        <dbReference type="Proteomes" id="UP000585474"/>
    </source>
</evidence>
<name>A0A7J0EXT4_9ERIC</name>
<organism evidence="1 2">
    <name type="scientific">Actinidia rufa</name>
    <dbReference type="NCBI Taxonomy" id="165716"/>
    <lineage>
        <taxon>Eukaryota</taxon>
        <taxon>Viridiplantae</taxon>
        <taxon>Streptophyta</taxon>
        <taxon>Embryophyta</taxon>
        <taxon>Tracheophyta</taxon>
        <taxon>Spermatophyta</taxon>
        <taxon>Magnoliopsida</taxon>
        <taxon>eudicotyledons</taxon>
        <taxon>Gunneridae</taxon>
        <taxon>Pentapetalae</taxon>
        <taxon>asterids</taxon>
        <taxon>Ericales</taxon>
        <taxon>Actinidiaceae</taxon>
        <taxon>Actinidia</taxon>
    </lineage>
</organism>
<evidence type="ECO:0000313" key="1">
    <source>
        <dbReference type="EMBL" id="GFY91240.1"/>
    </source>
</evidence>
<dbReference type="AlphaFoldDB" id="A0A7J0EXT4"/>